<evidence type="ECO:0000259" key="3">
    <source>
        <dbReference type="Pfam" id="PF25137"/>
    </source>
</evidence>
<dbReference type="InterPro" id="IPR001670">
    <property type="entry name" value="ADH_Fe/GldA"/>
</dbReference>
<evidence type="ECO:0000256" key="1">
    <source>
        <dbReference type="ARBA" id="ARBA00023002"/>
    </source>
</evidence>
<organism evidence="4">
    <name type="scientific">Streptomyces hygroscopicus</name>
    <dbReference type="NCBI Taxonomy" id="1912"/>
    <lineage>
        <taxon>Bacteria</taxon>
        <taxon>Bacillati</taxon>
        <taxon>Actinomycetota</taxon>
        <taxon>Actinomycetes</taxon>
        <taxon>Kitasatosporales</taxon>
        <taxon>Streptomycetaceae</taxon>
        <taxon>Streptomyces</taxon>
        <taxon>Streptomyces violaceusniger group</taxon>
    </lineage>
</organism>
<dbReference type="AlphaFoldDB" id="A0A0M3N213"/>
<proteinExistence type="predicted"/>
<gene>
    <name evidence="4" type="primary">phpC</name>
</gene>
<name>A0A0M3N213_STRHY</name>
<accession>A0A0M3N213</accession>
<dbReference type="GO" id="GO:0046872">
    <property type="term" value="F:metal ion binding"/>
    <property type="evidence" value="ECO:0007669"/>
    <property type="project" value="InterPro"/>
</dbReference>
<dbReference type="EMBL" id="KP026916">
    <property type="protein sequence ID" value="AKN91110.1"/>
    <property type="molecule type" value="Genomic_DNA"/>
</dbReference>
<dbReference type="PANTHER" id="PTHR11496">
    <property type="entry name" value="ALCOHOL DEHYDROGENASE"/>
    <property type="match status" value="1"/>
</dbReference>
<dbReference type="Gene3D" id="3.40.50.1970">
    <property type="match status" value="1"/>
</dbReference>
<protein>
    <submittedName>
        <fullName evidence="4">PhpC</fullName>
    </submittedName>
</protein>
<feature type="domain" description="Alcohol dehydrogenase iron-type/glycerol dehydrogenase GldA" evidence="2">
    <location>
        <begin position="16"/>
        <end position="187"/>
    </location>
</feature>
<sequence>MSLDGTVADGLMVAEGVGAVDDLADVIRRVLGPRRRAPRVAQVVGPGFAGRAWAARVTRALRPLDPTLLVHEGPTTPAGVAALARRLCAAGTDTVVAVGGGTVMDAAKAAAALARTGPTDTDRVRQACATGTVPPDPDAPFQVIAVPTTAGTGAEATPFATLWDLDTRRKLSLTGPGVRPRAAVLDPGLLVGLGRRDLATGILDALCQGAEAAWSIRSTEDSMRWGTSAVLRAAQVLDRVEDGTLDGAARLTLQQAAHHSGRAIALAQTSSCHALSYPLTLRLGLSHGHACGVTLGRLLRYNRAVSPDDCADPRGPDHVHRVLGTLAAPLGGSPDQAAARLERFIAACGLTRYDDLVVDHRAVATDAVSYPRCHDNPRRLDQDSLSRLLGERSETEEMCG</sequence>
<feature type="domain" description="Fe-containing alcohol dehydrogenase-like C-terminal" evidence="3">
    <location>
        <begin position="199"/>
        <end position="387"/>
    </location>
</feature>
<dbReference type="Pfam" id="PF25137">
    <property type="entry name" value="ADH_Fe_C"/>
    <property type="match status" value="1"/>
</dbReference>
<reference evidence="4" key="1">
    <citation type="journal article" date="2015" name="J. Antibiot.">
        <title>Conserved biosynthetic pathways for phosalacine, bialaphos and newly discovered phosphonic acid natural products.</title>
        <authorList>
            <person name="Blodgett J.A.V."/>
            <person name="Zhang J.K."/>
            <person name="Yu X."/>
            <person name="Metcalf W.W."/>
        </authorList>
    </citation>
    <scope>NUCLEOTIDE SEQUENCE</scope>
    <source>
        <strain evidence="4">ATCC 21705</strain>
    </source>
</reference>
<dbReference type="PANTHER" id="PTHR11496:SF103">
    <property type="entry name" value="DEHYDROGENASE, PUTATIVE-RELATED"/>
    <property type="match status" value="1"/>
</dbReference>
<dbReference type="InterPro" id="IPR039697">
    <property type="entry name" value="Alcohol_dehydrogenase_Fe"/>
</dbReference>
<dbReference type="InterPro" id="IPR056798">
    <property type="entry name" value="ADH_Fe_C"/>
</dbReference>
<dbReference type="SUPFAM" id="SSF56796">
    <property type="entry name" value="Dehydroquinate synthase-like"/>
    <property type="match status" value="1"/>
</dbReference>
<keyword evidence="1" id="KW-0560">Oxidoreductase</keyword>
<evidence type="ECO:0000313" key="4">
    <source>
        <dbReference type="EMBL" id="AKN91110.1"/>
    </source>
</evidence>
<evidence type="ECO:0000259" key="2">
    <source>
        <dbReference type="Pfam" id="PF00465"/>
    </source>
</evidence>
<dbReference type="Gene3D" id="1.20.1090.10">
    <property type="entry name" value="Dehydroquinate synthase-like - alpha domain"/>
    <property type="match status" value="1"/>
</dbReference>
<dbReference type="GO" id="GO:0004022">
    <property type="term" value="F:alcohol dehydrogenase (NAD+) activity"/>
    <property type="evidence" value="ECO:0007669"/>
    <property type="project" value="TreeGrafter"/>
</dbReference>
<dbReference type="Pfam" id="PF00465">
    <property type="entry name" value="Fe-ADH"/>
    <property type="match status" value="1"/>
</dbReference>